<accession>A0ACC1TKL7</accession>
<reference evidence="1" key="1">
    <citation type="submission" date="2022-09" db="EMBL/GenBank/DDBJ databases">
        <title>A Global Phylogenomic Analysis of the Shiitake Genus Lentinula.</title>
        <authorList>
            <consortium name="DOE Joint Genome Institute"/>
            <person name="Sierra-Patev S."/>
            <person name="Min B."/>
            <person name="Naranjo-Ortiz M."/>
            <person name="Looney B."/>
            <person name="Konkel Z."/>
            <person name="Slot J.C."/>
            <person name="Sakamoto Y."/>
            <person name="Steenwyk J.L."/>
            <person name="Rokas A."/>
            <person name="Carro J."/>
            <person name="Camarero S."/>
            <person name="Ferreira P."/>
            <person name="Molpeceres G."/>
            <person name="Ruiz-Duenas F.J."/>
            <person name="Serrano A."/>
            <person name="Henrissat B."/>
            <person name="Drula E."/>
            <person name="Hughes K.W."/>
            <person name="Mata J.L."/>
            <person name="Ishikawa N.K."/>
            <person name="Vargas-Isla R."/>
            <person name="Ushijima S."/>
            <person name="Smith C.A."/>
            <person name="Ahrendt S."/>
            <person name="Andreopoulos W."/>
            <person name="He G."/>
            <person name="Labutti K."/>
            <person name="Lipzen A."/>
            <person name="Ng V."/>
            <person name="Riley R."/>
            <person name="Sandor L."/>
            <person name="Barry K."/>
            <person name="Martinez A.T."/>
            <person name="Xiao Y."/>
            <person name="Gibbons J.G."/>
            <person name="Terashima K."/>
            <person name="Grigoriev I.V."/>
            <person name="Hibbett D.S."/>
        </authorList>
    </citation>
    <scope>NUCLEOTIDE SEQUENCE</scope>
    <source>
        <strain evidence="1">TMI1499</strain>
    </source>
</reference>
<evidence type="ECO:0000313" key="2">
    <source>
        <dbReference type="Proteomes" id="UP001163835"/>
    </source>
</evidence>
<sequence>MHHATRGIPLGTWRQYNANLNECTSSTTTLLELNMLDEQDAVNANHKELQRALQQEEAILAAKRRRNPSPLPVAGPSCKKTWSDAPRKRSRRKSPVMEVPSDLSPMPPPPQPNCLSSGQVPFLPVTQLPIKGTMSDLLSSNMPFIPCSTLVPCVLISFPHCVENQCLSARVRLLESQLADSQRENSSLMTALWDTSHALEACQQEVKQLRSFSREALQHELEYCRVLDDFLVLERELPGPPGRSLLERSQKLQEDL</sequence>
<dbReference type="EMBL" id="MU795630">
    <property type="protein sequence ID" value="KAJ3805287.1"/>
    <property type="molecule type" value="Genomic_DNA"/>
</dbReference>
<evidence type="ECO:0000313" key="1">
    <source>
        <dbReference type="EMBL" id="KAJ3805287.1"/>
    </source>
</evidence>
<dbReference type="Proteomes" id="UP001163835">
    <property type="component" value="Unassembled WGS sequence"/>
</dbReference>
<name>A0ACC1TKL7_9AGAR</name>
<keyword evidence="2" id="KW-1185">Reference proteome</keyword>
<organism evidence="1 2">
    <name type="scientific">Lentinula aff. lateritia</name>
    <dbReference type="NCBI Taxonomy" id="2804960"/>
    <lineage>
        <taxon>Eukaryota</taxon>
        <taxon>Fungi</taxon>
        <taxon>Dikarya</taxon>
        <taxon>Basidiomycota</taxon>
        <taxon>Agaricomycotina</taxon>
        <taxon>Agaricomycetes</taxon>
        <taxon>Agaricomycetidae</taxon>
        <taxon>Agaricales</taxon>
        <taxon>Marasmiineae</taxon>
        <taxon>Omphalotaceae</taxon>
        <taxon>Lentinula</taxon>
    </lineage>
</organism>
<proteinExistence type="predicted"/>
<gene>
    <name evidence="1" type="ORF">F5876DRAFT_81931</name>
</gene>
<comment type="caution">
    <text evidence="1">The sequence shown here is derived from an EMBL/GenBank/DDBJ whole genome shotgun (WGS) entry which is preliminary data.</text>
</comment>
<protein>
    <submittedName>
        <fullName evidence="1">Uncharacterized protein</fullName>
    </submittedName>
</protein>